<dbReference type="SUPFAM" id="SSF48452">
    <property type="entry name" value="TPR-like"/>
    <property type="match status" value="1"/>
</dbReference>
<proteinExistence type="predicted"/>
<dbReference type="Pfam" id="PF13181">
    <property type="entry name" value="TPR_8"/>
    <property type="match status" value="1"/>
</dbReference>
<protein>
    <submittedName>
        <fullName evidence="3">Uncharacterized protein</fullName>
    </submittedName>
</protein>
<dbReference type="PANTHER" id="PTHR45586">
    <property type="entry name" value="TPR REPEAT-CONTAINING PROTEIN PA4667"/>
    <property type="match status" value="1"/>
</dbReference>
<keyword evidence="2" id="KW-0802">TPR repeat</keyword>
<dbReference type="Proteomes" id="UP000266118">
    <property type="component" value="Chromosome"/>
</dbReference>
<dbReference type="PANTHER" id="PTHR45586:SF1">
    <property type="entry name" value="LIPOPOLYSACCHARIDE ASSEMBLY PROTEIN B"/>
    <property type="match status" value="1"/>
</dbReference>
<keyword evidence="1" id="KW-0677">Repeat</keyword>
<keyword evidence="4" id="KW-1185">Reference proteome</keyword>
<dbReference type="EMBL" id="CP032489">
    <property type="protein sequence ID" value="AYD49314.1"/>
    <property type="molecule type" value="Genomic_DNA"/>
</dbReference>
<dbReference type="OrthoDB" id="1490552at2"/>
<evidence type="ECO:0000313" key="3">
    <source>
        <dbReference type="EMBL" id="AYD49314.1"/>
    </source>
</evidence>
<evidence type="ECO:0000256" key="2">
    <source>
        <dbReference type="ARBA" id="ARBA00022803"/>
    </source>
</evidence>
<dbReference type="InterPro" id="IPR051012">
    <property type="entry name" value="CellSynth/LPSAsmb/PSIAsmb"/>
</dbReference>
<dbReference type="InterPro" id="IPR011990">
    <property type="entry name" value="TPR-like_helical_dom_sf"/>
</dbReference>
<gene>
    <name evidence="3" type="ORF">D6B99_06185</name>
</gene>
<dbReference type="KEGG" id="ark:D6B99_06185"/>
<evidence type="ECO:0000313" key="4">
    <source>
        <dbReference type="Proteomes" id="UP000266118"/>
    </source>
</evidence>
<evidence type="ECO:0000256" key="1">
    <source>
        <dbReference type="ARBA" id="ARBA00022737"/>
    </source>
</evidence>
<name>A0A386HV02_9BACT</name>
<sequence>MPGAMTSQEPALSTQDVITAAKSKLPPEEQERITSLENNVVRGDVVKQQIKQYNQLSSFWVDTMRNMPLGAYYKGEAAKLENSEENLTFAARKLLSYVFVEQSQPMQTWMATEAKGFFEEALKINPANDSAKVGLGACYMFGNISSNPMQEILKVREVAEKNPDNMYAQYILGLGDVKTGQYENAVKRFSLVVAKQPLNLDAIFNLADTYDRIQDKENAIKWYTVAQKMVQVPQAKKEIGQRIETLKNE</sequence>
<reference evidence="3 4" key="1">
    <citation type="submission" date="2018-09" db="EMBL/GenBank/DDBJ databases">
        <title>Arachidicoccus sp. nov., a bacterium isolated from soil.</title>
        <authorList>
            <person name="Weon H.-Y."/>
            <person name="Kwon S.-W."/>
            <person name="Lee S.A."/>
        </authorList>
    </citation>
    <scope>NUCLEOTIDE SEQUENCE [LARGE SCALE GENOMIC DNA]</scope>
    <source>
        <strain evidence="3 4">KIS59-12</strain>
    </source>
</reference>
<dbReference type="AlphaFoldDB" id="A0A386HV02"/>
<organism evidence="3 4">
    <name type="scientific">Arachidicoccus soli</name>
    <dbReference type="NCBI Taxonomy" id="2341117"/>
    <lineage>
        <taxon>Bacteria</taxon>
        <taxon>Pseudomonadati</taxon>
        <taxon>Bacteroidota</taxon>
        <taxon>Chitinophagia</taxon>
        <taxon>Chitinophagales</taxon>
        <taxon>Chitinophagaceae</taxon>
        <taxon>Arachidicoccus</taxon>
    </lineage>
</organism>
<dbReference type="InterPro" id="IPR019734">
    <property type="entry name" value="TPR_rpt"/>
</dbReference>
<dbReference type="Gene3D" id="1.25.40.10">
    <property type="entry name" value="Tetratricopeptide repeat domain"/>
    <property type="match status" value="1"/>
</dbReference>
<accession>A0A386HV02</accession>